<protein>
    <submittedName>
        <fullName evidence="1">Arsenical resistance operon transcriptional repressor ArsD</fullName>
    </submittedName>
</protein>
<dbReference type="AlphaFoldDB" id="A0A2S9SV77"/>
<dbReference type="InterPro" id="IPR010712">
    <property type="entry name" value="Arsenical-R_ArsD"/>
</dbReference>
<dbReference type="Pfam" id="PF06953">
    <property type="entry name" value="ArsD"/>
    <property type="match status" value="1"/>
</dbReference>
<gene>
    <name evidence="1" type="ORF">CJ671_02620</name>
</gene>
<dbReference type="EMBL" id="NXGH01000004">
    <property type="protein sequence ID" value="PRM90500.1"/>
    <property type="molecule type" value="Genomic_DNA"/>
</dbReference>
<evidence type="ECO:0000313" key="1">
    <source>
        <dbReference type="EMBL" id="PRM90500.1"/>
    </source>
</evidence>
<name>A0A2S9SV77_9BACT</name>
<comment type="caution">
    <text evidence="1">The sequence shown here is derived from an EMBL/GenBank/DDBJ whole genome shotgun (WGS) entry which is preliminary data.</text>
</comment>
<dbReference type="RefSeq" id="WP_105911173.1">
    <property type="nucleotide sequence ID" value="NZ_NXGH01000004.1"/>
</dbReference>
<reference evidence="1 2" key="1">
    <citation type="submission" date="2017-09" db="EMBL/GenBank/DDBJ databases">
        <title>Reassesment of A. cryaerophilus.</title>
        <authorList>
            <person name="Perez-Cataluna A."/>
            <person name="Collado L."/>
            <person name="Salgado O."/>
            <person name="Lefinanco V."/>
            <person name="Figueras M.J."/>
        </authorList>
    </citation>
    <scope>NUCLEOTIDE SEQUENCE [LARGE SCALE GENOMIC DNA]</scope>
    <source>
        <strain evidence="1 2">LMG 9871</strain>
    </source>
</reference>
<sequence>MKTLKIYDPAMCCPTGVCGTSVDTKLVQLSNFLNSLDKNMFTVKRFGLSTNPQEYVTNSEVSRLLNEDGVESLPLTFLDDELLFKGDYPTVPQLSSKMGLGSFVVKF</sequence>
<dbReference type="Proteomes" id="UP000238649">
    <property type="component" value="Unassembled WGS sequence"/>
</dbReference>
<evidence type="ECO:0000313" key="2">
    <source>
        <dbReference type="Proteomes" id="UP000238649"/>
    </source>
</evidence>
<dbReference type="GO" id="GO:0003677">
    <property type="term" value="F:DNA binding"/>
    <property type="evidence" value="ECO:0007669"/>
    <property type="project" value="InterPro"/>
</dbReference>
<dbReference type="GO" id="GO:0045892">
    <property type="term" value="P:negative regulation of DNA-templated transcription"/>
    <property type="evidence" value="ECO:0007669"/>
    <property type="project" value="InterPro"/>
</dbReference>
<proteinExistence type="predicted"/>
<organism evidence="1 2">
    <name type="scientific">Aliarcobacter cryaerophilus</name>
    <dbReference type="NCBI Taxonomy" id="28198"/>
    <lineage>
        <taxon>Bacteria</taxon>
        <taxon>Pseudomonadati</taxon>
        <taxon>Campylobacterota</taxon>
        <taxon>Epsilonproteobacteria</taxon>
        <taxon>Campylobacterales</taxon>
        <taxon>Arcobacteraceae</taxon>
        <taxon>Aliarcobacter</taxon>
    </lineage>
</organism>
<dbReference type="OrthoDB" id="9801358at2"/>
<dbReference type="NCBIfam" id="NF033727">
    <property type="entry name" value="chaperon_ArsD"/>
    <property type="match status" value="1"/>
</dbReference>
<dbReference type="Gene3D" id="3.40.30.10">
    <property type="entry name" value="Glutaredoxin"/>
    <property type="match status" value="1"/>
</dbReference>
<dbReference type="GO" id="GO:0046685">
    <property type="term" value="P:response to arsenic-containing substance"/>
    <property type="evidence" value="ECO:0007669"/>
    <property type="project" value="InterPro"/>
</dbReference>
<accession>A0A2S9SV77</accession>